<protein>
    <submittedName>
        <fullName evidence="2">DUF3291 domain-containing protein</fullName>
    </submittedName>
</protein>
<dbReference type="RefSeq" id="WP_117401126.1">
    <property type="nucleotide sequence ID" value="NZ_QVNQ01000005.1"/>
</dbReference>
<evidence type="ECO:0000313" key="3">
    <source>
        <dbReference type="Proteomes" id="UP000262882"/>
    </source>
</evidence>
<dbReference type="SUPFAM" id="SSF54909">
    <property type="entry name" value="Dimeric alpha+beta barrel"/>
    <property type="match status" value="1"/>
</dbReference>
<name>A0A372GGD9_9ACTN</name>
<dbReference type="InterPro" id="IPR021708">
    <property type="entry name" value="DUF3291"/>
</dbReference>
<keyword evidence="3" id="KW-1185">Reference proteome</keyword>
<dbReference type="InterPro" id="IPR011008">
    <property type="entry name" value="Dimeric_a/b-barrel"/>
</dbReference>
<dbReference type="AlphaFoldDB" id="A0A372GGD9"/>
<sequence length="128" mass="14589">MPTLPWTTLIEDEPETKVLVMASRLEVRSLRHVPGFLRASLLLLRQARRADGAHGVALKAEPFKRTFWTLSAWSDRKSLAAYSNAEPHASTMRRQRAVMRDSAFVFWEATAADLPIDWAEARRRLAES</sequence>
<dbReference type="Pfam" id="PF11695">
    <property type="entry name" value="DUF3291"/>
    <property type="match status" value="1"/>
</dbReference>
<dbReference type="EMBL" id="QVNQ01000005">
    <property type="protein sequence ID" value="RFS84444.1"/>
    <property type="molecule type" value="Genomic_DNA"/>
</dbReference>
<gene>
    <name evidence="2" type="ORF">D0T12_19305</name>
</gene>
<organism evidence="2 3">
    <name type="scientific">Actinomadura spongiicola</name>
    <dbReference type="NCBI Taxonomy" id="2303421"/>
    <lineage>
        <taxon>Bacteria</taxon>
        <taxon>Bacillati</taxon>
        <taxon>Actinomycetota</taxon>
        <taxon>Actinomycetes</taxon>
        <taxon>Streptosporangiales</taxon>
        <taxon>Thermomonosporaceae</taxon>
        <taxon>Actinomadura</taxon>
    </lineage>
</organism>
<dbReference type="OrthoDB" id="3214999at2"/>
<proteinExistence type="predicted"/>
<feature type="domain" description="DUF3291" evidence="1">
    <location>
        <begin position="53"/>
        <end position="126"/>
    </location>
</feature>
<accession>A0A372GGD9</accession>
<comment type="caution">
    <text evidence="2">The sequence shown here is derived from an EMBL/GenBank/DDBJ whole genome shotgun (WGS) entry which is preliminary data.</text>
</comment>
<evidence type="ECO:0000313" key="2">
    <source>
        <dbReference type="EMBL" id="RFS84444.1"/>
    </source>
</evidence>
<reference evidence="2 3" key="1">
    <citation type="submission" date="2018-08" db="EMBL/GenBank/DDBJ databases">
        <title>Actinomadura spongicola sp. nov., isolated from marine sponge Leucetta chagosensis.</title>
        <authorList>
            <person name="Li L."/>
            <person name="Lin H.W."/>
        </authorList>
    </citation>
    <scope>NUCLEOTIDE SEQUENCE [LARGE SCALE GENOMIC DNA]</scope>
    <source>
        <strain evidence="2 3">LHW52907</strain>
    </source>
</reference>
<evidence type="ECO:0000259" key="1">
    <source>
        <dbReference type="Pfam" id="PF11695"/>
    </source>
</evidence>
<dbReference type="Proteomes" id="UP000262882">
    <property type="component" value="Unassembled WGS sequence"/>
</dbReference>